<comment type="function">
    <text evidence="1">Involved in the catabolism of quinolinic acid (QA).</text>
</comment>
<evidence type="ECO:0000256" key="1">
    <source>
        <dbReference type="ARBA" id="ARBA00003237"/>
    </source>
</evidence>
<dbReference type="FunFam" id="3.90.1170.20:FF:000001">
    <property type="entry name" value="Nicotinate-nucleotide diphosphorylase (Carboxylating)"/>
    <property type="match status" value="1"/>
</dbReference>
<dbReference type="InterPro" id="IPR022412">
    <property type="entry name" value="Quinolinate_PRibosylTrfase_N"/>
</dbReference>
<dbReference type="Gene3D" id="3.20.20.70">
    <property type="entry name" value="Aldolase class I"/>
    <property type="match status" value="1"/>
</dbReference>
<feature type="binding site" evidence="13">
    <location>
        <position position="200"/>
    </location>
    <ligand>
        <name>substrate</name>
    </ligand>
</feature>
<comment type="caution">
    <text evidence="16">The sequence shown here is derived from an EMBL/GenBank/DDBJ whole genome shotgun (WGS) entry which is preliminary data.</text>
</comment>
<feature type="binding site" evidence="13">
    <location>
        <begin position="266"/>
        <end position="268"/>
    </location>
    <ligand>
        <name>substrate</name>
    </ligand>
</feature>
<evidence type="ECO:0000256" key="7">
    <source>
        <dbReference type="ARBA" id="ARBA00022676"/>
    </source>
</evidence>
<dbReference type="PANTHER" id="PTHR32179:SF3">
    <property type="entry name" value="NICOTINATE-NUCLEOTIDE PYROPHOSPHORYLASE [CARBOXYLATING]"/>
    <property type="match status" value="1"/>
</dbReference>
<comment type="subunit">
    <text evidence="4">Hexamer formed by 3 homodimers.</text>
</comment>
<dbReference type="GO" id="GO:0005737">
    <property type="term" value="C:cytoplasm"/>
    <property type="evidence" value="ECO:0007669"/>
    <property type="project" value="TreeGrafter"/>
</dbReference>
<dbReference type="FunFam" id="3.20.20.70:FF:000030">
    <property type="entry name" value="Nicotinate-nucleotide pyrophosphorylase, carboxylating"/>
    <property type="match status" value="1"/>
</dbReference>
<evidence type="ECO:0000256" key="11">
    <source>
        <dbReference type="ARBA" id="ARBA00069173"/>
    </source>
</evidence>
<feature type="binding site" evidence="13">
    <location>
        <begin position="245"/>
        <end position="247"/>
    </location>
    <ligand>
        <name>substrate</name>
    </ligand>
</feature>
<feature type="binding site" evidence="13">
    <location>
        <position position="222"/>
    </location>
    <ligand>
        <name>substrate</name>
    </ligand>
</feature>
<dbReference type="EMBL" id="WBVQ01000001">
    <property type="protein sequence ID" value="KAB2817157.1"/>
    <property type="molecule type" value="Genomic_DNA"/>
</dbReference>
<evidence type="ECO:0000256" key="13">
    <source>
        <dbReference type="PIRSR" id="PIRSR006250-1"/>
    </source>
</evidence>
<feature type="binding site" evidence="13">
    <location>
        <position position="167"/>
    </location>
    <ligand>
        <name>substrate</name>
    </ligand>
</feature>
<evidence type="ECO:0000259" key="15">
    <source>
        <dbReference type="Pfam" id="PF02749"/>
    </source>
</evidence>
<reference evidence="16 17" key="1">
    <citation type="submission" date="2019-10" db="EMBL/GenBank/DDBJ databases">
        <title>Genome sequence of Phaeocystidibacter marisrubri JCM30614 (type strain).</title>
        <authorList>
            <person name="Bowman J.P."/>
        </authorList>
    </citation>
    <scope>NUCLEOTIDE SEQUENCE [LARGE SCALE GENOMIC DNA]</scope>
    <source>
        <strain evidence="16 17">JCM 30614</strain>
    </source>
</reference>
<dbReference type="InterPro" id="IPR013785">
    <property type="entry name" value="Aldolase_TIM"/>
</dbReference>
<evidence type="ECO:0000256" key="9">
    <source>
        <dbReference type="ARBA" id="ARBA00033102"/>
    </source>
</evidence>
<comment type="pathway">
    <text evidence="2">Cofactor biosynthesis; NAD(+) biosynthesis; nicotinate D-ribonucleotide from quinolinate: step 1/1.</text>
</comment>
<dbReference type="InterPro" id="IPR037128">
    <property type="entry name" value="Quinolinate_PRibosylTase_N_sf"/>
</dbReference>
<dbReference type="SUPFAM" id="SSF54675">
    <property type="entry name" value="Nicotinate/Quinolinate PRTase N-terminal domain-like"/>
    <property type="match status" value="1"/>
</dbReference>
<proteinExistence type="inferred from homology"/>
<dbReference type="GO" id="GO:0009435">
    <property type="term" value="P:NAD+ biosynthetic process"/>
    <property type="evidence" value="ECO:0007669"/>
    <property type="project" value="UniProtKB-UniPathway"/>
</dbReference>
<keyword evidence="8 12" id="KW-0808">Transferase</keyword>
<evidence type="ECO:0000313" key="16">
    <source>
        <dbReference type="EMBL" id="KAB2817157.1"/>
    </source>
</evidence>
<dbReference type="Gene3D" id="3.90.1170.20">
    <property type="entry name" value="Quinolinate phosphoribosyl transferase, N-terminal domain"/>
    <property type="match status" value="1"/>
</dbReference>
<dbReference type="PANTHER" id="PTHR32179">
    <property type="entry name" value="NICOTINATE-NUCLEOTIDE PYROPHOSPHORYLASE [CARBOXYLATING]"/>
    <property type="match status" value="1"/>
</dbReference>
<evidence type="ECO:0000256" key="10">
    <source>
        <dbReference type="ARBA" id="ARBA00047445"/>
    </source>
</evidence>
<dbReference type="UniPathway" id="UPA00253">
    <property type="reaction ID" value="UER00331"/>
</dbReference>
<keyword evidence="17" id="KW-1185">Reference proteome</keyword>
<feature type="binding site" evidence="13">
    <location>
        <position position="100"/>
    </location>
    <ligand>
        <name>substrate</name>
    </ligand>
</feature>
<dbReference type="Pfam" id="PF01729">
    <property type="entry name" value="QRPTase_C"/>
    <property type="match status" value="1"/>
</dbReference>
<dbReference type="SUPFAM" id="SSF51690">
    <property type="entry name" value="Nicotinate/Quinolinate PRTase C-terminal domain-like"/>
    <property type="match status" value="1"/>
</dbReference>
<name>A0A6L3ZH44_9FLAO</name>
<evidence type="ECO:0000259" key="14">
    <source>
        <dbReference type="Pfam" id="PF01729"/>
    </source>
</evidence>
<dbReference type="CDD" id="cd01572">
    <property type="entry name" value="QPRTase"/>
    <property type="match status" value="1"/>
</dbReference>
<gene>
    <name evidence="16" type="primary">nadC</name>
    <name evidence="16" type="ORF">F8C82_01805</name>
</gene>
<dbReference type="Pfam" id="PF02749">
    <property type="entry name" value="QRPTase_N"/>
    <property type="match status" value="1"/>
</dbReference>
<dbReference type="OrthoDB" id="9782546at2"/>
<dbReference type="InterPro" id="IPR004393">
    <property type="entry name" value="NadC"/>
</dbReference>
<feature type="domain" description="Quinolinate phosphoribosyl transferase N-terminal" evidence="15">
    <location>
        <begin position="29"/>
        <end position="110"/>
    </location>
</feature>
<feature type="binding site" evidence="13">
    <location>
        <begin position="133"/>
        <end position="135"/>
    </location>
    <ligand>
        <name>substrate</name>
    </ligand>
</feature>
<evidence type="ECO:0000256" key="3">
    <source>
        <dbReference type="ARBA" id="ARBA00009400"/>
    </source>
</evidence>
<protein>
    <recommendedName>
        <fullName evidence="11">Probable nicotinate-nucleotide pyrophosphorylase [carboxylating]</fullName>
        <ecNumber evidence="5">2.4.2.19</ecNumber>
    </recommendedName>
    <alternativeName>
        <fullName evidence="9">Quinolinate phosphoribosyltransferase [decarboxylating]</fullName>
    </alternativeName>
</protein>
<comment type="similarity">
    <text evidence="3 12">Belongs to the NadC/ModD family.</text>
</comment>
<evidence type="ECO:0000256" key="8">
    <source>
        <dbReference type="ARBA" id="ARBA00022679"/>
    </source>
</evidence>
<dbReference type="GO" id="GO:0004514">
    <property type="term" value="F:nicotinate-nucleotide diphosphorylase (carboxylating) activity"/>
    <property type="evidence" value="ECO:0007669"/>
    <property type="project" value="UniProtKB-EC"/>
</dbReference>
<keyword evidence="6" id="KW-0662">Pyridine nucleotide biosynthesis</keyword>
<dbReference type="EC" id="2.4.2.19" evidence="5"/>
<evidence type="ECO:0000256" key="5">
    <source>
        <dbReference type="ARBA" id="ARBA00011944"/>
    </source>
</evidence>
<dbReference type="GO" id="GO:0034213">
    <property type="term" value="P:quinolinate catabolic process"/>
    <property type="evidence" value="ECO:0007669"/>
    <property type="project" value="TreeGrafter"/>
</dbReference>
<feature type="domain" description="Quinolinate phosphoribosyl transferase C-terminal" evidence="14">
    <location>
        <begin position="112"/>
        <end position="281"/>
    </location>
</feature>
<dbReference type="RefSeq" id="WP_151691728.1">
    <property type="nucleotide sequence ID" value="NZ_BMGX01000002.1"/>
</dbReference>
<dbReference type="PIRSF" id="PIRSF006250">
    <property type="entry name" value="NadC_ModD"/>
    <property type="match status" value="1"/>
</dbReference>
<evidence type="ECO:0000256" key="12">
    <source>
        <dbReference type="PIRNR" id="PIRNR006250"/>
    </source>
</evidence>
<evidence type="ECO:0000256" key="6">
    <source>
        <dbReference type="ARBA" id="ARBA00022642"/>
    </source>
</evidence>
<dbReference type="NCBIfam" id="TIGR00078">
    <property type="entry name" value="nadC"/>
    <property type="match status" value="1"/>
</dbReference>
<keyword evidence="7 12" id="KW-0328">Glycosyltransferase</keyword>
<dbReference type="InterPro" id="IPR036068">
    <property type="entry name" value="Nicotinate_pribotase-like_C"/>
</dbReference>
<dbReference type="AlphaFoldDB" id="A0A6L3ZH44"/>
<sequence length="283" mass="30997">MKLKDIPHLERLIDQALREDVGNGDHSALCCIPKDHIGKAHLLIKESGIVAGVELAEMILHQVDNSIVVERFIEDGTAVSPGDVVFIAEGPTVSLLEAERLLLNFMQRLSGVATKTNHFVRLIDGTKAKVLDTRKTTPGLRYLEKWAVVQGGGTNHRMGLFDMIMLKDNHIDFAGGIPEAVKSATDYLKAKNLSIPIEVETRNMDEVRQVLACSGVQRVMLDNFSTELTREAVALIDGRLEVESSGGINENTIRSYAECGVDFISVGALTHSVYGLDMSFKAI</sequence>
<evidence type="ECO:0000313" key="17">
    <source>
        <dbReference type="Proteomes" id="UP000484164"/>
    </source>
</evidence>
<comment type="catalytic activity">
    <reaction evidence="10">
        <text>nicotinate beta-D-ribonucleotide + CO2 + diphosphate = quinolinate + 5-phospho-alpha-D-ribose 1-diphosphate + 2 H(+)</text>
        <dbReference type="Rhea" id="RHEA:12733"/>
        <dbReference type="ChEBI" id="CHEBI:15378"/>
        <dbReference type="ChEBI" id="CHEBI:16526"/>
        <dbReference type="ChEBI" id="CHEBI:29959"/>
        <dbReference type="ChEBI" id="CHEBI:33019"/>
        <dbReference type="ChEBI" id="CHEBI:57502"/>
        <dbReference type="ChEBI" id="CHEBI:58017"/>
        <dbReference type="EC" id="2.4.2.19"/>
    </reaction>
</comment>
<feature type="binding site" evidence="13">
    <location>
        <position position="157"/>
    </location>
    <ligand>
        <name>substrate</name>
    </ligand>
</feature>
<organism evidence="16 17">
    <name type="scientific">Phaeocystidibacter marisrubri</name>
    <dbReference type="NCBI Taxonomy" id="1577780"/>
    <lineage>
        <taxon>Bacteria</taxon>
        <taxon>Pseudomonadati</taxon>
        <taxon>Bacteroidota</taxon>
        <taxon>Flavobacteriia</taxon>
        <taxon>Flavobacteriales</taxon>
        <taxon>Phaeocystidibacteraceae</taxon>
        <taxon>Phaeocystidibacter</taxon>
    </lineage>
</organism>
<dbReference type="Proteomes" id="UP000484164">
    <property type="component" value="Unassembled WGS sequence"/>
</dbReference>
<dbReference type="InterPro" id="IPR027277">
    <property type="entry name" value="NadC/ModD"/>
</dbReference>
<accession>A0A6L3ZH44</accession>
<dbReference type="InterPro" id="IPR002638">
    <property type="entry name" value="Quinolinate_PRibosylTrfase_C"/>
</dbReference>
<evidence type="ECO:0000256" key="4">
    <source>
        <dbReference type="ARBA" id="ARBA00011218"/>
    </source>
</evidence>
<evidence type="ECO:0000256" key="2">
    <source>
        <dbReference type="ARBA" id="ARBA00004893"/>
    </source>
</evidence>